<name>A0ABR3VLX9_HUMIN</name>
<dbReference type="PROSITE" id="PS50082">
    <property type="entry name" value="WD_REPEATS_2"/>
    <property type="match status" value="1"/>
</dbReference>
<proteinExistence type="inferred from homology"/>
<feature type="domain" description="SSD" evidence="24">
    <location>
        <begin position="292"/>
        <end position="450"/>
    </location>
</feature>
<dbReference type="InterPro" id="IPR030225">
    <property type="entry name" value="SCAP"/>
</dbReference>
<dbReference type="InterPro" id="IPR001680">
    <property type="entry name" value="WD40_rpt"/>
</dbReference>
<evidence type="ECO:0000256" key="15">
    <source>
        <dbReference type="ARBA" id="ARBA00023136"/>
    </source>
</evidence>
<keyword evidence="8 23" id="KW-0812">Transmembrane</keyword>
<evidence type="ECO:0000256" key="7">
    <source>
        <dbReference type="ARBA" id="ARBA00022574"/>
    </source>
</evidence>
<dbReference type="InterPro" id="IPR000731">
    <property type="entry name" value="SSD"/>
</dbReference>
<dbReference type="EMBL" id="JAZGSY010000035">
    <property type="protein sequence ID" value="KAL1842698.1"/>
    <property type="molecule type" value="Genomic_DNA"/>
</dbReference>
<evidence type="ECO:0000256" key="5">
    <source>
        <dbReference type="ARBA" id="ARBA00019541"/>
    </source>
</evidence>
<feature type="transmembrane region" description="Helical" evidence="23">
    <location>
        <begin position="321"/>
        <end position="347"/>
    </location>
</feature>
<feature type="compositionally biased region" description="Basic and acidic residues" evidence="22">
    <location>
        <begin position="1046"/>
        <end position="1058"/>
    </location>
</feature>
<evidence type="ECO:0000313" key="25">
    <source>
        <dbReference type="EMBL" id="KAL1842698.1"/>
    </source>
</evidence>
<evidence type="ECO:0000256" key="8">
    <source>
        <dbReference type="ARBA" id="ARBA00022692"/>
    </source>
</evidence>
<comment type="subcellular location">
    <subcellularLocation>
        <location evidence="2">Cytoplasmic vesicle</location>
        <location evidence="2">COPII-coated vesicle membrane</location>
        <topology evidence="2">Multi-pass membrane protein</topology>
    </subcellularLocation>
    <subcellularLocation>
        <location evidence="1">Endoplasmic reticulum membrane</location>
        <topology evidence="1">Multi-pass membrane protein</topology>
    </subcellularLocation>
    <subcellularLocation>
        <location evidence="3">Golgi apparatus membrane</location>
        <topology evidence="3">Multi-pass membrane protein</topology>
    </subcellularLocation>
</comment>
<evidence type="ECO:0000256" key="14">
    <source>
        <dbReference type="ARBA" id="ARBA00023121"/>
    </source>
</evidence>
<evidence type="ECO:0000256" key="18">
    <source>
        <dbReference type="ARBA" id="ARBA00023221"/>
    </source>
</evidence>
<feature type="transmembrane region" description="Helical" evidence="23">
    <location>
        <begin position="290"/>
        <end position="309"/>
    </location>
</feature>
<dbReference type="InterPro" id="IPR019775">
    <property type="entry name" value="WD40_repeat_CS"/>
</dbReference>
<keyword evidence="14" id="KW-0446">Lipid-binding</keyword>
<evidence type="ECO:0000256" key="22">
    <source>
        <dbReference type="SAM" id="MobiDB-lite"/>
    </source>
</evidence>
<evidence type="ECO:0000256" key="19">
    <source>
        <dbReference type="ARBA" id="ARBA00023329"/>
    </source>
</evidence>
<evidence type="ECO:0000256" key="17">
    <source>
        <dbReference type="ARBA" id="ARBA00023180"/>
    </source>
</evidence>
<dbReference type="PANTHER" id="PTHR46378">
    <property type="entry name" value="STEROL REGULATORY ELEMENT-BINDING PROTEIN CLEAVAGE-ACTIVATING PROTEIN"/>
    <property type="match status" value="1"/>
</dbReference>
<evidence type="ECO:0000313" key="26">
    <source>
        <dbReference type="Proteomes" id="UP001583172"/>
    </source>
</evidence>
<evidence type="ECO:0000256" key="13">
    <source>
        <dbReference type="ARBA" id="ARBA00023098"/>
    </source>
</evidence>
<feature type="repeat" description="WD" evidence="21">
    <location>
        <begin position="662"/>
        <end position="702"/>
    </location>
</feature>
<organism evidence="25 26">
    <name type="scientific">Humicola insolens</name>
    <name type="common">Soft-rot fungus</name>
    <dbReference type="NCBI Taxonomy" id="85995"/>
    <lineage>
        <taxon>Eukaryota</taxon>
        <taxon>Fungi</taxon>
        <taxon>Dikarya</taxon>
        <taxon>Ascomycota</taxon>
        <taxon>Pezizomycotina</taxon>
        <taxon>Sordariomycetes</taxon>
        <taxon>Sordariomycetidae</taxon>
        <taxon>Sordariales</taxon>
        <taxon>Chaetomiaceae</taxon>
        <taxon>Mycothermus</taxon>
    </lineage>
</organism>
<comment type="function">
    <text evidence="20">Escort protein required for cholesterol as well as lipid homeostasis. Regulates export of the SCAP-SREBP complex from the endoplasmic reticulum to the Golgi upon low cholesterol, thereby regulating the processing of sterol regulatory element-binding proteins (SREBPs) SREBF1/SREBP1 and SREBF2/SREBP2. At high sterol concentrations, formation of a ternary complex with INSIG (INSIG1 or INSIG2) leads to mask the ER export signal in SCAP, promoting retention of the complex in the endoplasmic reticulum. Low sterol concentrations trigger release of INSIG, a conformational change in the SSD domain of SCAP, unmasking of the ER export signal, promoting recruitment into COPII-coated vesicles and transport of the SCAP-SREBP to the Golgi: in the Golgi, SREBPs are then processed, releasing the transcription factor fragment of SREBPs from the membrane, its import into the nucleus and up-regulation of LDLR, INSIG1 and the mevalonate pathway. Binds cholesterol via its SSD domain.</text>
</comment>
<keyword evidence="18" id="KW-0753">Steroid metabolism</keyword>
<feature type="region of interest" description="Disordered" evidence="22">
    <location>
        <begin position="993"/>
        <end position="1033"/>
    </location>
</feature>
<feature type="transmembrane region" description="Helical" evidence="23">
    <location>
        <begin position="42"/>
        <end position="62"/>
    </location>
</feature>
<dbReference type="Gene3D" id="2.130.10.10">
    <property type="entry name" value="YVTN repeat-like/Quinoprotein amine dehydrogenase"/>
    <property type="match status" value="1"/>
</dbReference>
<keyword evidence="15 23" id="KW-0472">Membrane</keyword>
<keyword evidence="7 21" id="KW-0853">WD repeat</keyword>
<dbReference type="InterPro" id="IPR053958">
    <property type="entry name" value="HMGCR/SNAP/NPC1-like_SSD"/>
</dbReference>
<accession>A0ABR3VLX9</accession>
<evidence type="ECO:0000256" key="10">
    <source>
        <dbReference type="ARBA" id="ARBA00022824"/>
    </source>
</evidence>
<evidence type="ECO:0000256" key="9">
    <source>
        <dbReference type="ARBA" id="ARBA00022737"/>
    </source>
</evidence>
<dbReference type="SMART" id="SM00320">
    <property type="entry name" value="WD40"/>
    <property type="match status" value="1"/>
</dbReference>
<feature type="region of interest" description="Disordered" evidence="22">
    <location>
        <begin position="1128"/>
        <end position="1160"/>
    </location>
</feature>
<keyword evidence="26" id="KW-1185">Reference proteome</keyword>
<comment type="similarity">
    <text evidence="4">Belongs to the WD repeat SCAP family.</text>
</comment>
<evidence type="ECO:0000256" key="23">
    <source>
        <dbReference type="SAM" id="Phobius"/>
    </source>
</evidence>
<dbReference type="Pfam" id="PF12349">
    <property type="entry name" value="Sterol-sensing"/>
    <property type="match status" value="1"/>
</dbReference>
<keyword evidence="10" id="KW-0256">Endoplasmic reticulum</keyword>
<dbReference type="InterPro" id="IPR015943">
    <property type="entry name" value="WD40/YVTN_repeat-like_dom_sf"/>
</dbReference>
<feature type="region of interest" description="Disordered" evidence="22">
    <location>
        <begin position="1046"/>
        <end position="1068"/>
    </location>
</feature>
<gene>
    <name evidence="25" type="ORF">VTJ49DRAFT_4477</name>
</gene>
<evidence type="ECO:0000256" key="12">
    <source>
        <dbReference type="ARBA" id="ARBA00023034"/>
    </source>
</evidence>
<evidence type="ECO:0000256" key="6">
    <source>
        <dbReference type="ARBA" id="ARBA00022548"/>
    </source>
</evidence>
<comment type="caution">
    <text evidence="25">The sequence shown here is derived from an EMBL/GenBank/DDBJ whole genome shotgun (WGS) entry which is preliminary data.</text>
</comment>
<keyword evidence="17" id="KW-0325">Glycoprotein</keyword>
<sequence length="1160" mass="127300">MLWYLLYPLRGTTEAPVLDPKNPFRRLCTRYATWVARHVKTVLPLSGAVVFLFLYLFPFLYARDATDGASLLPRNVWADTHPLRGGPAVDSDVVVQSAWIHGSYMKALDRDLLLAALDLQDELLGPTADFSPRQPQPQDPPPLADAHVILDRRRRDALHLANGLTDESWFFHSPLQYWRGSADVIAADPDLVATVNGKKTQPTSVNTTLRHCLVFSGKRFEDRRLVGADALVITLVHRRNSPIGRQWARKAEDLARAGAAEGDSKWQVIPPDGKAASSHLYRVQFRPMSWFDMALLTLAYSLIILNLLLRLSKLQAVKSRFGLMVTILVQIAAAIISSFSVCAVMGIDLSRVPYYAYPLVVLAISMENSFRLINAVVMTSSAISNSDRIGEAFGSTAHIAVASHVQNSLVLYTLSRMTSTGISAFCTFAAIAILFDFFYLATFFLSVLSVDMRQRELWELERASLRRSKRGLAEAPVQSWMDGLFPTRIGETATPTRIAGTIVVLSFVLIAQAYYSPAGGGWWLSQTFDLFRAVPKMPKSAVLAGINQARSPDSWLSIQDHETAREIIQVIKPGAHSFVARVYNPIIFVLKGADRTLDMPESFLPSGMHTFLDQLPRFAAWLLLMLAALRQFTNHLIKDRFQDNDLSGSPDGSSLLSVRSLSKGHTLDVAMLTASPDGHLVSVGLDRAIQVWNVPSRTRTRVLSDPEVPLENPFPVLSMALDDKAAWLALVTWQRVFLWSVERDEWAGTRDVDLGGHRPEAVFFATKGPAVAPSLVLVRRNGVGLEIEIETEGARDFVICKTPLICAVSFAEKCHSQPHAPPAILTLSRKGCIHLVRQRDNEWVSAEVQLGAERDARDTHSLIPIPGMSMYMVGRSRSVDLVDIHSSAIVHTFVTEPMKPRTLKPVCWARSQQPALASFTLAYVSDETGDLIVQTCLPDYSDDTISPFGSCQTPSSQPNPWVRTKETTQRIARPGVWEALPSGNLVGVRQKLASTIPPSPSSSPAALGLRKRATAPSSRDMHDVNPTPTAPQGWEAWILSLRRDDDAEGPHFETRPLDDEPTTDTDGPSHFHHHLLISEPGPITRLGAMSVAVGMGDVIKVVSVGLEYFFDHRDGPGGGVGVVEPGGAGSGGNVSLQALGVGSRRKRPGVGPGRGRKGSN</sequence>
<evidence type="ECO:0000259" key="24">
    <source>
        <dbReference type="PROSITE" id="PS50156"/>
    </source>
</evidence>
<keyword evidence="12" id="KW-0333">Golgi apparatus</keyword>
<evidence type="ECO:0000256" key="16">
    <source>
        <dbReference type="ARBA" id="ARBA00023166"/>
    </source>
</evidence>
<evidence type="ECO:0000256" key="3">
    <source>
        <dbReference type="ARBA" id="ARBA00004653"/>
    </source>
</evidence>
<keyword evidence="16" id="KW-1207">Sterol metabolism</keyword>
<keyword evidence="13" id="KW-0443">Lipid metabolism</keyword>
<keyword evidence="6" id="KW-0153">Cholesterol metabolism</keyword>
<protein>
    <recommendedName>
        <fullName evidence="5">Sterol regulatory element-binding protein cleavage-activating protein</fullName>
    </recommendedName>
</protein>
<keyword evidence="19" id="KW-0968">Cytoplasmic vesicle</keyword>
<evidence type="ECO:0000256" key="20">
    <source>
        <dbReference type="ARBA" id="ARBA00045958"/>
    </source>
</evidence>
<feature type="transmembrane region" description="Helical" evidence="23">
    <location>
        <begin position="422"/>
        <end position="448"/>
    </location>
</feature>
<evidence type="ECO:0000256" key="2">
    <source>
        <dbReference type="ARBA" id="ARBA00004557"/>
    </source>
</evidence>
<dbReference type="InterPro" id="IPR036322">
    <property type="entry name" value="WD40_repeat_dom_sf"/>
</dbReference>
<feature type="compositionally biased region" description="Basic residues" evidence="22">
    <location>
        <begin position="1143"/>
        <end position="1160"/>
    </location>
</feature>
<reference evidence="25 26" key="1">
    <citation type="journal article" date="2024" name="Commun. Biol.">
        <title>Comparative genomic analysis of thermophilic fungi reveals convergent evolutionary adaptations and gene losses.</title>
        <authorList>
            <person name="Steindorff A.S."/>
            <person name="Aguilar-Pontes M.V."/>
            <person name="Robinson A.J."/>
            <person name="Andreopoulos B."/>
            <person name="LaButti K."/>
            <person name="Kuo A."/>
            <person name="Mondo S."/>
            <person name="Riley R."/>
            <person name="Otillar R."/>
            <person name="Haridas S."/>
            <person name="Lipzen A."/>
            <person name="Grimwood J."/>
            <person name="Schmutz J."/>
            <person name="Clum A."/>
            <person name="Reid I.D."/>
            <person name="Moisan M.C."/>
            <person name="Butler G."/>
            <person name="Nguyen T.T.M."/>
            <person name="Dewar K."/>
            <person name="Conant G."/>
            <person name="Drula E."/>
            <person name="Henrissat B."/>
            <person name="Hansel C."/>
            <person name="Singer S."/>
            <person name="Hutchinson M.I."/>
            <person name="de Vries R.P."/>
            <person name="Natvig D.O."/>
            <person name="Powell A.J."/>
            <person name="Tsang A."/>
            <person name="Grigoriev I.V."/>
        </authorList>
    </citation>
    <scope>NUCLEOTIDE SEQUENCE [LARGE SCALE GENOMIC DNA]</scope>
    <source>
        <strain evidence="25 26">CBS 620.91</strain>
    </source>
</reference>
<evidence type="ECO:0000256" key="21">
    <source>
        <dbReference type="PROSITE-ProRule" id="PRU00221"/>
    </source>
</evidence>
<dbReference type="PROSITE" id="PS50156">
    <property type="entry name" value="SSD"/>
    <property type="match status" value="1"/>
</dbReference>
<keyword evidence="9" id="KW-0677">Repeat</keyword>
<evidence type="ECO:0000256" key="4">
    <source>
        <dbReference type="ARBA" id="ARBA00007410"/>
    </source>
</evidence>
<feature type="transmembrane region" description="Helical" evidence="23">
    <location>
        <begin position="498"/>
        <end position="515"/>
    </location>
</feature>
<evidence type="ECO:0000256" key="11">
    <source>
        <dbReference type="ARBA" id="ARBA00022989"/>
    </source>
</evidence>
<dbReference type="Proteomes" id="UP001583172">
    <property type="component" value="Unassembled WGS sequence"/>
</dbReference>
<dbReference type="SUPFAM" id="SSF50978">
    <property type="entry name" value="WD40 repeat-like"/>
    <property type="match status" value="1"/>
</dbReference>
<dbReference type="SUPFAM" id="SSF82866">
    <property type="entry name" value="Multidrug efflux transporter AcrB transmembrane domain"/>
    <property type="match status" value="1"/>
</dbReference>
<keyword evidence="11 23" id="KW-1133">Transmembrane helix</keyword>
<evidence type="ECO:0000256" key="1">
    <source>
        <dbReference type="ARBA" id="ARBA00004477"/>
    </source>
</evidence>
<dbReference type="PANTHER" id="PTHR46378:SF1">
    <property type="entry name" value="STEROL REGULATORY ELEMENT-BINDING PROTEIN CLEAVAGE-ACTIVATING PROTEIN"/>
    <property type="match status" value="1"/>
</dbReference>
<dbReference type="PROSITE" id="PS00678">
    <property type="entry name" value="WD_REPEATS_1"/>
    <property type="match status" value="1"/>
</dbReference>